<dbReference type="PROSITE" id="PS50181">
    <property type="entry name" value="FBOX"/>
    <property type="match status" value="1"/>
</dbReference>
<dbReference type="Proteomes" id="UP000826656">
    <property type="component" value="Unassembled WGS sequence"/>
</dbReference>
<organism evidence="3 4">
    <name type="scientific">Solanum tuberosum</name>
    <name type="common">Potato</name>
    <dbReference type="NCBI Taxonomy" id="4113"/>
    <lineage>
        <taxon>Eukaryota</taxon>
        <taxon>Viridiplantae</taxon>
        <taxon>Streptophyta</taxon>
        <taxon>Embryophyta</taxon>
        <taxon>Tracheophyta</taxon>
        <taxon>Spermatophyta</taxon>
        <taxon>Magnoliopsida</taxon>
        <taxon>eudicotyledons</taxon>
        <taxon>Gunneridae</taxon>
        <taxon>Pentapetalae</taxon>
        <taxon>asterids</taxon>
        <taxon>lamiids</taxon>
        <taxon>Solanales</taxon>
        <taxon>Solanaceae</taxon>
        <taxon>Solanoideae</taxon>
        <taxon>Solaneae</taxon>
        <taxon>Solanum</taxon>
    </lineage>
</organism>
<dbReference type="Pfam" id="PF07734">
    <property type="entry name" value="FBA_1"/>
    <property type="match status" value="1"/>
</dbReference>
<dbReference type="NCBIfam" id="TIGR01640">
    <property type="entry name" value="F_box_assoc_1"/>
    <property type="match status" value="1"/>
</dbReference>
<evidence type="ECO:0000313" key="3">
    <source>
        <dbReference type="EMBL" id="KAH0781497.1"/>
    </source>
</evidence>
<dbReference type="EMBL" id="JAIVGD010000001">
    <property type="protein sequence ID" value="KAH0781497.1"/>
    <property type="molecule type" value="Genomic_DNA"/>
</dbReference>
<dbReference type="SMART" id="SM00256">
    <property type="entry name" value="FBOX"/>
    <property type="match status" value="1"/>
</dbReference>
<evidence type="ECO:0000313" key="4">
    <source>
        <dbReference type="Proteomes" id="UP000826656"/>
    </source>
</evidence>
<feature type="domain" description="F-box" evidence="2">
    <location>
        <begin position="1"/>
        <end position="44"/>
    </location>
</feature>
<feature type="region of interest" description="Disordered" evidence="1">
    <location>
        <begin position="411"/>
        <end position="432"/>
    </location>
</feature>
<accession>A0ABQ7WL47</accession>
<comment type="caution">
    <text evidence="3">The sequence shown here is derived from an EMBL/GenBank/DDBJ whole genome shotgun (WGS) entry which is preliminary data.</text>
</comment>
<evidence type="ECO:0000256" key="1">
    <source>
        <dbReference type="SAM" id="MobiDB-lite"/>
    </source>
</evidence>
<dbReference type="InterPro" id="IPR006527">
    <property type="entry name" value="F-box-assoc_dom_typ1"/>
</dbReference>
<dbReference type="PANTHER" id="PTHR31111">
    <property type="entry name" value="BNAA05G37150D PROTEIN-RELATED"/>
    <property type="match status" value="1"/>
</dbReference>
<dbReference type="InterPro" id="IPR036047">
    <property type="entry name" value="F-box-like_dom_sf"/>
</dbReference>
<dbReference type="SUPFAM" id="SSF81383">
    <property type="entry name" value="F-box domain"/>
    <property type="match status" value="1"/>
</dbReference>
<evidence type="ECO:0000259" key="2">
    <source>
        <dbReference type="PROSITE" id="PS50181"/>
    </source>
</evidence>
<reference evidence="3 4" key="1">
    <citation type="journal article" date="2021" name="bioRxiv">
        <title>Chromosome-scale and haplotype-resolved genome assembly of a tetraploid potato cultivar.</title>
        <authorList>
            <person name="Sun H."/>
            <person name="Jiao W.-B."/>
            <person name="Krause K."/>
            <person name="Campoy J.A."/>
            <person name="Goel M."/>
            <person name="Folz-Donahue K."/>
            <person name="Kukat C."/>
            <person name="Huettel B."/>
            <person name="Schneeberger K."/>
        </authorList>
    </citation>
    <scope>NUCLEOTIDE SEQUENCE [LARGE SCALE GENOMIC DNA]</scope>
    <source>
        <strain evidence="3">SolTubOtavaFocal</strain>
        <tissue evidence="3">Leaves</tissue>
    </source>
</reference>
<sequence>MKKLPQDVVIFMLLKLPLKSLLRFKSISKIWYTLILSDTFFKLHLKRTTTTKDEFILFIRTLREDDPYKLTSIASFFSGDDKINLTTLFPDVDVTHLTSSCCTIFNELIGPCHGLIALTDSYIIIILNPATRKYVVISSSPFECPIGYYRYIEAVAFGFDSIVNDYKIIKLSDMYWDPPTDDRGPRGSRVEIYNLSIDSWREHNIEFPSIYFSHCSEIYYKEAVHWFTIKDDLVILCFDISSEIFRTMEMPSVCTDLNGPRYGLAVLNDSLVLMSYPDSMCSIDHTENLLDIWMMKEYGESESWIKIHTISPLPIPIESALVIWKDHFLLLQTQTGFLISYDLNSDEVKEFNLNGHHESLRVIKYTECLTTIPTLIWSEKLEMLLLRSQFYMTPLANDEIFNEIQGCKGSAKPRGQGLSQRPRLAQPWPSTVQSPWTTSWSVALTTVRRSGCEDHLVASEARPCGQATTLNSRTTPQPVV</sequence>
<proteinExistence type="predicted"/>
<dbReference type="InterPro" id="IPR001810">
    <property type="entry name" value="F-box_dom"/>
</dbReference>
<keyword evidence="4" id="KW-1185">Reference proteome</keyword>
<dbReference type="InterPro" id="IPR017451">
    <property type="entry name" value="F-box-assoc_interact_dom"/>
</dbReference>
<name>A0ABQ7WL47_SOLTU</name>
<dbReference type="PANTHER" id="PTHR31111:SF136">
    <property type="entry name" value="F-BOX ASSOCIATED DOMAIN-CONTAINING PROTEIN"/>
    <property type="match status" value="1"/>
</dbReference>
<protein>
    <recommendedName>
        <fullName evidence="2">F-box domain-containing protein</fullName>
    </recommendedName>
</protein>
<gene>
    <name evidence="3" type="ORF">KY290_001095</name>
</gene>